<dbReference type="EMBL" id="JAUSYP010000001">
    <property type="protein sequence ID" value="MDQ0748794.1"/>
    <property type="molecule type" value="Genomic_DNA"/>
</dbReference>
<protein>
    <submittedName>
        <fullName evidence="1">Uncharacterized protein</fullName>
    </submittedName>
</protein>
<name>A0ABU0QN35_9ACTN</name>
<organism evidence="1 2">
    <name type="scientific">Streptomyces africanus</name>
    <dbReference type="NCBI Taxonomy" id="231024"/>
    <lineage>
        <taxon>Bacteria</taxon>
        <taxon>Bacillati</taxon>
        <taxon>Actinomycetota</taxon>
        <taxon>Actinomycetes</taxon>
        <taxon>Kitasatosporales</taxon>
        <taxon>Streptomycetaceae</taxon>
        <taxon>Streptomyces</taxon>
    </lineage>
</organism>
<sequence>MSVPGGGARDAGFGTEFGGAGVVQGEVDVGVHLSPS</sequence>
<gene>
    <name evidence="1" type="ORF">QF034_003025</name>
</gene>
<proteinExistence type="predicted"/>
<evidence type="ECO:0000313" key="1">
    <source>
        <dbReference type="EMBL" id="MDQ0748794.1"/>
    </source>
</evidence>
<reference evidence="1 2" key="1">
    <citation type="submission" date="2023-07" db="EMBL/GenBank/DDBJ databases">
        <title>Comparative genomics of wheat-associated soil bacteria to identify genetic determinants of phenazine resistance.</title>
        <authorList>
            <person name="Mouncey N."/>
        </authorList>
    </citation>
    <scope>NUCLEOTIDE SEQUENCE [LARGE SCALE GENOMIC DNA]</scope>
    <source>
        <strain evidence="1 2">B3I12</strain>
    </source>
</reference>
<dbReference type="Proteomes" id="UP001232755">
    <property type="component" value="Unassembled WGS sequence"/>
</dbReference>
<evidence type="ECO:0000313" key="2">
    <source>
        <dbReference type="Proteomes" id="UP001232755"/>
    </source>
</evidence>
<keyword evidence="2" id="KW-1185">Reference proteome</keyword>
<accession>A0ABU0QN35</accession>
<comment type="caution">
    <text evidence="1">The sequence shown here is derived from an EMBL/GenBank/DDBJ whole genome shotgun (WGS) entry which is preliminary data.</text>
</comment>